<evidence type="ECO:0000313" key="1">
    <source>
        <dbReference type="EMBL" id="MBE7367809.1"/>
    </source>
</evidence>
<organism evidence="1 2">
    <name type="scientific">Ramlibacter pallidus</name>
    <dbReference type="NCBI Taxonomy" id="2780087"/>
    <lineage>
        <taxon>Bacteria</taxon>
        <taxon>Pseudomonadati</taxon>
        <taxon>Pseudomonadota</taxon>
        <taxon>Betaproteobacteria</taxon>
        <taxon>Burkholderiales</taxon>
        <taxon>Comamonadaceae</taxon>
        <taxon>Ramlibacter</taxon>
    </lineage>
</organism>
<name>A0ABR9S2T2_9BURK</name>
<keyword evidence="2" id="KW-1185">Reference proteome</keyword>
<evidence type="ECO:0000313" key="2">
    <source>
        <dbReference type="Proteomes" id="UP000806285"/>
    </source>
</evidence>
<accession>A0ABR9S2T2</accession>
<dbReference type="RefSeq" id="WP_193676445.1">
    <property type="nucleotide sequence ID" value="NZ_JADDIV010000003.1"/>
</dbReference>
<dbReference type="Proteomes" id="UP000806285">
    <property type="component" value="Unassembled WGS sequence"/>
</dbReference>
<reference evidence="1 2" key="1">
    <citation type="submission" date="2020-10" db="EMBL/GenBank/DDBJ databases">
        <title>Ramlibacter sp. HM2 16S ribosomal RNA gene Genome sequencing and assembly.</title>
        <authorList>
            <person name="Kang M."/>
        </authorList>
    </citation>
    <scope>NUCLEOTIDE SEQUENCE [LARGE SCALE GENOMIC DNA]</scope>
    <source>
        <strain evidence="1 2">HM2</strain>
    </source>
</reference>
<dbReference type="EMBL" id="JADDIV010000003">
    <property type="protein sequence ID" value="MBE7367809.1"/>
    <property type="molecule type" value="Genomic_DNA"/>
</dbReference>
<comment type="caution">
    <text evidence="1">The sequence shown here is derived from an EMBL/GenBank/DDBJ whole genome shotgun (WGS) entry which is preliminary data.</text>
</comment>
<protein>
    <submittedName>
        <fullName evidence="1">Uncharacterized protein</fullName>
    </submittedName>
</protein>
<sequence>MRQQQINATGQHSYHAALDELGLEWSWDPAVYGTGAAGLRAYLEKEQPHLLRVYDADFLVEAVESTRARIESTR</sequence>
<proteinExistence type="predicted"/>
<gene>
    <name evidence="1" type="ORF">IM787_09540</name>
</gene>